<organism evidence="1 2">
    <name type="scientific">Citrullus colocynthis</name>
    <name type="common">colocynth</name>
    <dbReference type="NCBI Taxonomy" id="252529"/>
    <lineage>
        <taxon>Eukaryota</taxon>
        <taxon>Viridiplantae</taxon>
        <taxon>Streptophyta</taxon>
        <taxon>Embryophyta</taxon>
        <taxon>Tracheophyta</taxon>
        <taxon>Spermatophyta</taxon>
        <taxon>Magnoliopsida</taxon>
        <taxon>eudicotyledons</taxon>
        <taxon>Gunneridae</taxon>
        <taxon>Pentapetalae</taxon>
        <taxon>rosids</taxon>
        <taxon>fabids</taxon>
        <taxon>Cucurbitales</taxon>
        <taxon>Cucurbitaceae</taxon>
        <taxon>Benincaseae</taxon>
        <taxon>Citrullus</taxon>
    </lineage>
</organism>
<accession>A0ABP0YXN5</accession>
<dbReference type="Proteomes" id="UP001642487">
    <property type="component" value="Chromosome 7"/>
</dbReference>
<keyword evidence="2" id="KW-1185">Reference proteome</keyword>
<proteinExistence type="predicted"/>
<dbReference type="EMBL" id="OZ021741">
    <property type="protein sequence ID" value="CAK9325305.1"/>
    <property type="molecule type" value="Genomic_DNA"/>
</dbReference>
<evidence type="ECO:0000313" key="1">
    <source>
        <dbReference type="EMBL" id="CAK9325305.1"/>
    </source>
</evidence>
<name>A0ABP0YXN5_9ROSI</name>
<protein>
    <submittedName>
        <fullName evidence="1">Uncharacterized protein</fullName>
    </submittedName>
</protein>
<sequence length="147" mass="16534">MYDVKSTYNSIPWIDELMGLSSDCSSGTDNEDDASLYVNESSPSFGVEMSASIDRINLANSLELEPCFIFCSSFHIFVTKAMSISGNLVMSKKSSVVLLELEFTCFFFIIATYSNEMQPADDDVQEFKLQNSTQMHEDNTRLNVGKW</sequence>
<gene>
    <name evidence="1" type="ORF">CITCOLO1_LOCUS17565</name>
</gene>
<evidence type="ECO:0000313" key="2">
    <source>
        <dbReference type="Proteomes" id="UP001642487"/>
    </source>
</evidence>
<reference evidence="1 2" key="1">
    <citation type="submission" date="2024-03" db="EMBL/GenBank/DDBJ databases">
        <authorList>
            <person name="Gkanogiannis A."/>
            <person name="Becerra Lopez-Lavalle L."/>
        </authorList>
    </citation>
    <scope>NUCLEOTIDE SEQUENCE [LARGE SCALE GENOMIC DNA]</scope>
</reference>